<organism evidence="1 2">
    <name type="scientific">Acanthoscelides obtectus</name>
    <name type="common">Bean weevil</name>
    <name type="synonym">Bruchus obtectus</name>
    <dbReference type="NCBI Taxonomy" id="200917"/>
    <lineage>
        <taxon>Eukaryota</taxon>
        <taxon>Metazoa</taxon>
        <taxon>Ecdysozoa</taxon>
        <taxon>Arthropoda</taxon>
        <taxon>Hexapoda</taxon>
        <taxon>Insecta</taxon>
        <taxon>Pterygota</taxon>
        <taxon>Neoptera</taxon>
        <taxon>Endopterygota</taxon>
        <taxon>Coleoptera</taxon>
        <taxon>Polyphaga</taxon>
        <taxon>Cucujiformia</taxon>
        <taxon>Chrysomeloidea</taxon>
        <taxon>Chrysomelidae</taxon>
        <taxon>Bruchinae</taxon>
        <taxon>Bruchini</taxon>
        <taxon>Acanthoscelides</taxon>
    </lineage>
</organism>
<evidence type="ECO:0000313" key="1">
    <source>
        <dbReference type="EMBL" id="CAH1996459.1"/>
    </source>
</evidence>
<dbReference type="Proteomes" id="UP001152888">
    <property type="component" value="Unassembled WGS sequence"/>
</dbReference>
<dbReference type="Gene3D" id="3.40.630.30">
    <property type="match status" value="1"/>
</dbReference>
<evidence type="ECO:0000313" key="2">
    <source>
        <dbReference type="Proteomes" id="UP001152888"/>
    </source>
</evidence>
<name>A0A9P0PRR4_ACAOB</name>
<comment type="caution">
    <text evidence="1">The sequence shown here is derived from an EMBL/GenBank/DDBJ whole genome shotgun (WGS) entry which is preliminary data.</text>
</comment>
<accession>A0A9P0PRR4</accession>
<keyword evidence="2" id="KW-1185">Reference proteome</keyword>
<reference evidence="1" key="1">
    <citation type="submission" date="2022-03" db="EMBL/GenBank/DDBJ databases">
        <authorList>
            <person name="Sayadi A."/>
        </authorList>
    </citation>
    <scope>NUCLEOTIDE SEQUENCE</scope>
</reference>
<proteinExistence type="predicted"/>
<dbReference type="AlphaFoldDB" id="A0A9P0PRR4"/>
<dbReference type="EMBL" id="CAKOFQ010007260">
    <property type="protein sequence ID" value="CAH1996459.1"/>
    <property type="molecule type" value="Genomic_DNA"/>
</dbReference>
<protein>
    <submittedName>
        <fullName evidence="1">Uncharacterized protein</fullName>
    </submittedName>
</protein>
<dbReference type="OrthoDB" id="41532at2759"/>
<gene>
    <name evidence="1" type="ORF">ACAOBT_LOCUS23220</name>
</gene>
<sequence length="107" mass="12286">MSSLFGISKILSDIHQILRSNLRNQALFRKSEEKPATPYIILRATRDDYDPVLKIMHEIYYKEEPTFNALGIEKNALLDEDTMKMMAEGVTMVCCPKSSISMRRAIC</sequence>